<feature type="transmembrane region" description="Helical" evidence="1">
    <location>
        <begin position="119"/>
        <end position="141"/>
    </location>
</feature>
<dbReference type="AlphaFoldDB" id="A0A1Y5F2N8"/>
<reference evidence="3" key="1">
    <citation type="journal article" date="2017" name="Proc. Natl. Acad. Sci. U.S.A.">
        <title>Simulation of Deepwater Horizon oil plume reveals substrate specialization within a complex community of hydrocarbon-degraders.</title>
        <authorList>
            <person name="Hu P."/>
            <person name="Dubinsky E.A."/>
            <person name="Probst A.J."/>
            <person name="Wang J."/>
            <person name="Sieber C.M.K."/>
            <person name="Tom L.M."/>
            <person name="Gardinali P."/>
            <person name="Banfield J.F."/>
            <person name="Atlas R.M."/>
            <person name="Andersen G.L."/>
        </authorList>
    </citation>
    <scope>NUCLEOTIDE SEQUENCE [LARGE SCALE GENOMIC DNA]</scope>
</reference>
<feature type="transmembrane region" description="Helical" evidence="1">
    <location>
        <begin position="153"/>
        <end position="171"/>
    </location>
</feature>
<dbReference type="EMBL" id="MAAO01000015">
    <property type="protein sequence ID" value="OUR93664.1"/>
    <property type="molecule type" value="Genomic_DNA"/>
</dbReference>
<keyword evidence="1" id="KW-0812">Transmembrane</keyword>
<keyword evidence="1" id="KW-1133">Transmembrane helix</keyword>
<dbReference type="Proteomes" id="UP000196531">
    <property type="component" value="Unassembled WGS sequence"/>
</dbReference>
<evidence type="ECO:0000313" key="2">
    <source>
        <dbReference type="EMBL" id="OUR93664.1"/>
    </source>
</evidence>
<feature type="transmembrane region" description="Helical" evidence="1">
    <location>
        <begin position="64"/>
        <end position="82"/>
    </location>
</feature>
<name>A0A1Y5F2N8_9BACT</name>
<feature type="transmembrane region" description="Helical" evidence="1">
    <location>
        <begin position="89"/>
        <end position="107"/>
    </location>
</feature>
<accession>A0A1Y5F2N8</accession>
<comment type="caution">
    <text evidence="2">The sequence shown here is derived from an EMBL/GenBank/DDBJ whole genome shotgun (WGS) entry which is preliminary data.</text>
</comment>
<feature type="transmembrane region" description="Helical" evidence="1">
    <location>
        <begin position="230"/>
        <end position="250"/>
    </location>
</feature>
<sequence length="256" mass="28859">MGAEILNIAEFFFLTLALGVGLFTWIASSSLTGAGFQKLINSVCLGSTVMALIIHLTYGTFSDPLSIIYYIAALSFLLIHQFHKDEKSIFMWALFATHNLALLYLLLDFQNGWSTQFRFGLSSALMLGIIVYAMILGHYYLVVPKLSEKPLKISVLFLWAIMAVKVVWSGMETYNNWGFFKEFTTLGGGYAFNWLLLTMRVGWGYVVIFGMSIFTWKLVKMRSTQSATGVLYAMTTFVLVGELVSAYLYFKYGLLI</sequence>
<evidence type="ECO:0000256" key="1">
    <source>
        <dbReference type="SAM" id="Phobius"/>
    </source>
</evidence>
<protein>
    <submittedName>
        <fullName evidence="2">Uncharacterized protein</fullName>
    </submittedName>
</protein>
<keyword evidence="1" id="KW-0472">Membrane</keyword>
<feature type="transmembrane region" description="Helical" evidence="1">
    <location>
        <begin position="39"/>
        <end position="58"/>
    </location>
</feature>
<evidence type="ECO:0000313" key="3">
    <source>
        <dbReference type="Proteomes" id="UP000196531"/>
    </source>
</evidence>
<gene>
    <name evidence="2" type="ORF">A9Q84_19555</name>
</gene>
<organism evidence="2 3">
    <name type="scientific">Halobacteriovorax marinus</name>
    <dbReference type="NCBI Taxonomy" id="97084"/>
    <lineage>
        <taxon>Bacteria</taxon>
        <taxon>Pseudomonadati</taxon>
        <taxon>Bdellovibrionota</taxon>
        <taxon>Bacteriovoracia</taxon>
        <taxon>Bacteriovoracales</taxon>
        <taxon>Halobacteriovoraceae</taxon>
        <taxon>Halobacteriovorax</taxon>
    </lineage>
</organism>
<proteinExistence type="predicted"/>
<feature type="transmembrane region" description="Helical" evidence="1">
    <location>
        <begin position="191"/>
        <end position="218"/>
    </location>
</feature>
<feature type="transmembrane region" description="Helical" evidence="1">
    <location>
        <begin position="6"/>
        <end position="27"/>
    </location>
</feature>